<organism evidence="13 14">
    <name type="scientific">Malassezia vespertilionis</name>
    <dbReference type="NCBI Taxonomy" id="2020962"/>
    <lineage>
        <taxon>Eukaryota</taxon>
        <taxon>Fungi</taxon>
        <taxon>Dikarya</taxon>
        <taxon>Basidiomycota</taxon>
        <taxon>Ustilaginomycotina</taxon>
        <taxon>Malasseziomycetes</taxon>
        <taxon>Malasseziales</taxon>
        <taxon>Malasseziaceae</taxon>
        <taxon>Malassezia</taxon>
    </lineage>
</organism>
<evidence type="ECO:0000256" key="1">
    <source>
        <dbReference type="ARBA" id="ARBA00004141"/>
    </source>
</evidence>
<evidence type="ECO:0000256" key="9">
    <source>
        <dbReference type="ARBA" id="ARBA00023136"/>
    </source>
</evidence>
<dbReference type="GO" id="GO:0034626">
    <property type="term" value="P:fatty acid elongation, polyunsaturated fatty acid"/>
    <property type="evidence" value="ECO:0007669"/>
    <property type="project" value="TreeGrafter"/>
</dbReference>
<keyword evidence="8 12" id="KW-0443">Lipid metabolism</keyword>
<proteinExistence type="inferred from homology"/>
<comment type="catalytic activity">
    <reaction evidence="11">
        <text>a very-long-chain acyl-CoA + malonyl-CoA + H(+) = a very-long-chain 3-oxoacyl-CoA + CO2 + CoA</text>
        <dbReference type="Rhea" id="RHEA:32727"/>
        <dbReference type="ChEBI" id="CHEBI:15378"/>
        <dbReference type="ChEBI" id="CHEBI:16526"/>
        <dbReference type="ChEBI" id="CHEBI:57287"/>
        <dbReference type="ChEBI" id="CHEBI:57384"/>
        <dbReference type="ChEBI" id="CHEBI:90725"/>
        <dbReference type="ChEBI" id="CHEBI:90736"/>
        <dbReference type="EC" id="2.3.1.199"/>
    </reaction>
</comment>
<keyword evidence="10 12" id="KW-0275">Fatty acid biosynthesis</keyword>
<keyword evidence="14" id="KW-1185">Reference proteome</keyword>
<dbReference type="GO" id="GO:0042761">
    <property type="term" value="P:very long-chain fatty acid biosynthetic process"/>
    <property type="evidence" value="ECO:0007669"/>
    <property type="project" value="TreeGrafter"/>
</dbReference>
<sequence length="281" mass="32985">MSLYGLLKEYIPQSIQHATEPMQIWHPGVTPFSTLKSTMIMSALYLIIVLGGREFMRNRPPVSSKLLRTPFLVHNILLSLASGLLLALYLEEMLPYAKKYGWHDSICVYGATSSRMTLFYIINYYFKYWEFVDTFFLVAKKKPLMFLHVYHHVATAFLCWTQIVGRTPMAWAIICLNLFVHVIMYAYYAASSVGIRFPFKKLITLMQIVQFFVDLYICYYGSAYILHLLTTAYNHYATYFFPWLPHRHCDGDHIYAWTGIVILSSYLVLFIFCTYFFSRLR</sequence>
<dbReference type="EMBL" id="KZ454993">
    <property type="protein sequence ID" value="PKI82910.1"/>
    <property type="molecule type" value="Genomic_DNA"/>
</dbReference>
<evidence type="ECO:0000256" key="2">
    <source>
        <dbReference type="ARBA" id="ARBA00007263"/>
    </source>
</evidence>
<feature type="transmembrane region" description="Helical" evidence="12">
    <location>
        <begin position="71"/>
        <end position="90"/>
    </location>
</feature>
<keyword evidence="9 12" id="KW-0472">Membrane</keyword>
<comment type="catalytic activity">
    <reaction evidence="12">
        <text>an acyl-CoA + malonyl-CoA + H(+) = a 3-oxoacyl-CoA + CO2 + CoA</text>
        <dbReference type="Rhea" id="RHEA:50252"/>
        <dbReference type="ChEBI" id="CHEBI:15378"/>
        <dbReference type="ChEBI" id="CHEBI:16526"/>
        <dbReference type="ChEBI" id="CHEBI:57287"/>
        <dbReference type="ChEBI" id="CHEBI:57384"/>
        <dbReference type="ChEBI" id="CHEBI:58342"/>
        <dbReference type="ChEBI" id="CHEBI:90726"/>
    </reaction>
    <physiologicalReaction direction="left-to-right" evidence="12">
        <dbReference type="Rhea" id="RHEA:50253"/>
    </physiologicalReaction>
</comment>
<dbReference type="OrthoDB" id="434092at2759"/>
<dbReference type="Pfam" id="PF01151">
    <property type="entry name" value="ELO"/>
    <property type="match status" value="1"/>
</dbReference>
<dbReference type="PANTHER" id="PTHR11157">
    <property type="entry name" value="FATTY ACID ACYL TRANSFERASE-RELATED"/>
    <property type="match status" value="1"/>
</dbReference>
<feature type="transmembrane region" description="Helical" evidence="12">
    <location>
        <begin position="143"/>
        <end position="163"/>
    </location>
</feature>
<dbReference type="InterPro" id="IPR030457">
    <property type="entry name" value="ELO_CS"/>
</dbReference>
<dbReference type="GO" id="GO:0034625">
    <property type="term" value="P:fatty acid elongation, monounsaturated fatty acid"/>
    <property type="evidence" value="ECO:0007669"/>
    <property type="project" value="TreeGrafter"/>
</dbReference>
<comment type="similarity">
    <text evidence="2 12">Belongs to the ELO family.</text>
</comment>
<evidence type="ECO:0000256" key="8">
    <source>
        <dbReference type="ARBA" id="ARBA00023098"/>
    </source>
</evidence>
<feature type="transmembrane region" description="Helical" evidence="12">
    <location>
        <begin position="102"/>
        <end position="122"/>
    </location>
</feature>
<keyword evidence="4 12" id="KW-0808">Transferase</keyword>
<evidence type="ECO:0000256" key="7">
    <source>
        <dbReference type="ARBA" id="ARBA00022989"/>
    </source>
</evidence>
<dbReference type="EC" id="2.3.1.-" evidence="12"/>
<dbReference type="InterPro" id="IPR002076">
    <property type="entry name" value="ELO_fam"/>
</dbReference>
<keyword evidence="6 12" id="KW-0276">Fatty acid metabolism</keyword>
<dbReference type="Proteomes" id="UP000232875">
    <property type="component" value="Unassembled WGS sequence"/>
</dbReference>
<protein>
    <recommendedName>
        <fullName evidence="12">Elongation of fatty acids protein</fullName>
        <ecNumber evidence="12">2.3.1.-</ecNumber>
    </recommendedName>
</protein>
<evidence type="ECO:0000256" key="4">
    <source>
        <dbReference type="ARBA" id="ARBA00022679"/>
    </source>
</evidence>
<dbReference type="GO" id="GO:0009922">
    <property type="term" value="F:fatty acid elongase activity"/>
    <property type="evidence" value="ECO:0007669"/>
    <property type="project" value="UniProtKB-EC"/>
</dbReference>
<reference evidence="13 14" key="1">
    <citation type="submission" date="2017-10" db="EMBL/GenBank/DDBJ databases">
        <title>A novel species of cold-tolerant Malassezia isolated from bats.</title>
        <authorList>
            <person name="Lorch J.M."/>
            <person name="Palmer J.M."/>
            <person name="Vanderwolf K.J."/>
            <person name="Schmidt K.Z."/>
            <person name="Verant M.L."/>
            <person name="Weller T.J."/>
            <person name="Blehert D.S."/>
        </authorList>
    </citation>
    <scope>NUCLEOTIDE SEQUENCE [LARGE SCALE GENOMIC DNA]</scope>
    <source>
        <strain evidence="13 14">NWHC:44797-103</strain>
    </source>
</reference>
<dbReference type="STRING" id="2020962.A0A2N1J8L6"/>
<evidence type="ECO:0000313" key="13">
    <source>
        <dbReference type="EMBL" id="PKI82910.1"/>
    </source>
</evidence>
<dbReference type="PROSITE" id="PS01188">
    <property type="entry name" value="ELO"/>
    <property type="match status" value="1"/>
</dbReference>
<keyword evidence="3 12" id="KW-0444">Lipid biosynthesis</keyword>
<evidence type="ECO:0000256" key="12">
    <source>
        <dbReference type="RuleBase" id="RU361115"/>
    </source>
</evidence>
<evidence type="ECO:0000256" key="5">
    <source>
        <dbReference type="ARBA" id="ARBA00022692"/>
    </source>
</evidence>
<accession>A0A2N1J8L6</accession>
<name>A0A2N1J8L6_9BASI</name>
<dbReference type="AlphaFoldDB" id="A0A2N1J8L6"/>
<comment type="subcellular location">
    <subcellularLocation>
        <location evidence="1">Membrane</location>
        <topology evidence="1">Multi-pass membrane protein</topology>
    </subcellularLocation>
</comment>
<feature type="transmembrane region" description="Helical" evidence="12">
    <location>
        <begin position="169"/>
        <end position="190"/>
    </location>
</feature>
<dbReference type="GO" id="GO:0005789">
    <property type="term" value="C:endoplasmic reticulum membrane"/>
    <property type="evidence" value="ECO:0007669"/>
    <property type="project" value="TreeGrafter"/>
</dbReference>
<keyword evidence="5 12" id="KW-0812">Transmembrane</keyword>
<keyword evidence="7 12" id="KW-1133">Transmembrane helix</keyword>
<evidence type="ECO:0000313" key="14">
    <source>
        <dbReference type="Proteomes" id="UP000232875"/>
    </source>
</evidence>
<gene>
    <name evidence="13" type="ORF">MVES_003197</name>
</gene>
<feature type="transmembrane region" description="Helical" evidence="12">
    <location>
        <begin position="32"/>
        <end position="50"/>
    </location>
</feature>
<dbReference type="GO" id="GO:0030148">
    <property type="term" value="P:sphingolipid biosynthetic process"/>
    <property type="evidence" value="ECO:0007669"/>
    <property type="project" value="TreeGrafter"/>
</dbReference>
<evidence type="ECO:0000256" key="6">
    <source>
        <dbReference type="ARBA" id="ARBA00022832"/>
    </source>
</evidence>
<feature type="transmembrane region" description="Helical" evidence="12">
    <location>
        <begin position="254"/>
        <end position="277"/>
    </location>
</feature>
<evidence type="ECO:0000256" key="3">
    <source>
        <dbReference type="ARBA" id="ARBA00022516"/>
    </source>
</evidence>
<dbReference type="GO" id="GO:0019367">
    <property type="term" value="P:fatty acid elongation, saturated fatty acid"/>
    <property type="evidence" value="ECO:0007669"/>
    <property type="project" value="TreeGrafter"/>
</dbReference>
<feature type="transmembrane region" description="Helical" evidence="12">
    <location>
        <begin position="211"/>
        <end position="234"/>
    </location>
</feature>
<dbReference type="PANTHER" id="PTHR11157:SF134">
    <property type="entry name" value="ELONGATION OF FATTY ACIDS PROTEIN 1-RELATED"/>
    <property type="match status" value="1"/>
</dbReference>
<evidence type="ECO:0000256" key="11">
    <source>
        <dbReference type="ARBA" id="ARBA00047375"/>
    </source>
</evidence>
<evidence type="ECO:0000256" key="10">
    <source>
        <dbReference type="ARBA" id="ARBA00023160"/>
    </source>
</evidence>